<name>A0A392UIW4_9FABA</name>
<protein>
    <submittedName>
        <fullName evidence="1">Uncharacterized protein</fullName>
    </submittedName>
</protein>
<reference evidence="1 2" key="1">
    <citation type="journal article" date="2018" name="Front. Plant Sci.">
        <title>Red Clover (Trifolium pratense) and Zigzag Clover (T. medium) - A Picture of Genomic Similarities and Differences.</title>
        <authorList>
            <person name="Dluhosova J."/>
            <person name="Istvanek J."/>
            <person name="Nedelnik J."/>
            <person name="Repkova J."/>
        </authorList>
    </citation>
    <scope>NUCLEOTIDE SEQUENCE [LARGE SCALE GENOMIC DNA]</scope>
    <source>
        <strain evidence="2">cv. 10/8</strain>
        <tissue evidence="1">Leaf</tissue>
    </source>
</reference>
<dbReference type="AlphaFoldDB" id="A0A392UIW4"/>
<organism evidence="1 2">
    <name type="scientific">Trifolium medium</name>
    <dbReference type="NCBI Taxonomy" id="97028"/>
    <lineage>
        <taxon>Eukaryota</taxon>
        <taxon>Viridiplantae</taxon>
        <taxon>Streptophyta</taxon>
        <taxon>Embryophyta</taxon>
        <taxon>Tracheophyta</taxon>
        <taxon>Spermatophyta</taxon>
        <taxon>Magnoliopsida</taxon>
        <taxon>eudicotyledons</taxon>
        <taxon>Gunneridae</taxon>
        <taxon>Pentapetalae</taxon>
        <taxon>rosids</taxon>
        <taxon>fabids</taxon>
        <taxon>Fabales</taxon>
        <taxon>Fabaceae</taxon>
        <taxon>Papilionoideae</taxon>
        <taxon>50 kb inversion clade</taxon>
        <taxon>NPAAA clade</taxon>
        <taxon>Hologalegina</taxon>
        <taxon>IRL clade</taxon>
        <taxon>Trifolieae</taxon>
        <taxon>Trifolium</taxon>
    </lineage>
</organism>
<evidence type="ECO:0000313" key="1">
    <source>
        <dbReference type="EMBL" id="MCI71685.1"/>
    </source>
</evidence>
<dbReference type="EMBL" id="LXQA010801739">
    <property type="protein sequence ID" value="MCI71685.1"/>
    <property type="molecule type" value="Genomic_DNA"/>
</dbReference>
<keyword evidence="2" id="KW-1185">Reference proteome</keyword>
<accession>A0A392UIW4</accession>
<comment type="caution">
    <text evidence="1">The sequence shown here is derived from an EMBL/GenBank/DDBJ whole genome shotgun (WGS) entry which is preliminary data.</text>
</comment>
<feature type="non-terminal residue" evidence="1">
    <location>
        <position position="48"/>
    </location>
</feature>
<sequence length="48" mass="5501">MNTVHISNGNNRKNLKHKKCNCMEVERWPTYGDRGLQDGGARRNDGTQ</sequence>
<proteinExistence type="predicted"/>
<evidence type="ECO:0000313" key="2">
    <source>
        <dbReference type="Proteomes" id="UP000265520"/>
    </source>
</evidence>
<dbReference type="Proteomes" id="UP000265520">
    <property type="component" value="Unassembled WGS sequence"/>
</dbReference>